<protein>
    <submittedName>
        <fullName evidence="1">Uncharacterized protein</fullName>
    </submittedName>
</protein>
<feature type="non-terminal residue" evidence="1">
    <location>
        <position position="1"/>
    </location>
</feature>
<organism evidence="1">
    <name type="scientific">marine sediment metagenome</name>
    <dbReference type="NCBI Taxonomy" id="412755"/>
    <lineage>
        <taxon>unclassified sequences</taxon>
        <taxon>metagenomes</taxon>
        <taxon>ecological metagenomes</taxon>
    </lineage>
</organism>
<comment type="caution">
    <text evidence="1">The sequence shown here is derived from an EMBL/GenBank/DDBJ whole genome shotgun (WGS) entry which is preliminary data.</text>
</comment>
<sequence length="31" mass="3266">GQVILNGLGSFYAGLFRAALAYSIFQQTGDS</sequence>
<feature type="non-terminal residue" evidence="1">
    <location>
        <position position="31"/>
    </location>
</feature>
<dbReference type="EMBL" id="BARU01016319">
    <property type="protein sequence ID" value="GAH60263.1"/>
    <property type="molecule type" value="Genomic_DNA"/>
</dbReference>
<gene>
    <name evidence="1" type="ORF">S03H2_27309</name>
</gene>
<dbReference type="AlphaFoldDB" id="X1IRU1"/>
<proteinExistence type="predicted"/>
<name>X1IRU1_9ZZZZ</name>
<accession>X1IRU1</accession>
<evidence type="ECO:0000313" key="1">
    <source>
        <dbReference type="EMBL" id="GAH60263.1"/>
    </source>
</evidence>
<reference evidence="1" key="1">
    <citation type="journal article" date="2014" name="Front. Microbiol.">
        <title>High frequency of phylogenetically diverse reductive dehalogenase-homologous genes in deep subseafloor sedimentary metagenomes.</title>
        <authorList>
            <person name="Kawai M."/>
            <person name="Futagami T."/>
            <person name="Toyoda A."/>
            <person name="Takaki Y."/>
            <person name="Nishi S."/>
            <person name="Hori S."/>
            <person name="Arai W."/>
            <person name="Tsubouchi T."/>
            <person name="Morono Y."/>
            <person name="Uchiyama I."/>
            <person name="Ito T."/>
            <person name="Fujiyama A."/>
            <person name="Inagaki F."/>
            <person name="Takami H."/>
        </authorList>
    </citation>
    <scope>NUCLEOTIDE SEQUENCE</scope>
    <source>
        <strain evidence="1">Expedition CK06-06</strain>
    </source>
</reference>